<comment type="caution">
    <text evidence="1">The sequence shown here is derived from an EMBL/GenBank/DDBJ whole genome shotgun (WGS) entry which is preliminary data.</text>
</comment>
<dbReference type="EMBL" id="AMEM01000024">
    <property type="protein sequence ID" value="EKX89422.1"/>
    <property type="molecule type" value="Genomic_DNA"/>
</dbReference>
<evidence type="ECO:0000313" key="1">
    <source>
        <dbReference type="EMBL" id="EKX89422.1"/>
    </source>
</evidence>
<reference evidence="1 2" key="1">
    <citation type="submission" date="2012-05" db="EMBL/GenBank/DDBJ databases">
        <authorList>
            <person name="Weinstock G."/>
            <person name="Sodergren E."/>
            <person name="Lobos E.A."/>
            <person name="Fulton L."/>
            <person name="Fulton R."/>
            <person name="Courtney L."/>
            <person name="Fronick C."/>
            <person name="O'Laughlin M."/>
            <person name="Godfrey J."/>
            <person name="Wilson R.M."/>
            <person name="Miner T."/>
            <person name="Farmer C."/>
            <person name="Delehaunty K."/>
            <person name="Cordes M."/>
            <person name="Minx P."/>
            <person name="Tomlinson C."/>
            <person name="Chen J."/>
            <person name="Wollam A."/>
            <person name="Pepin K.H."/>
            <person name="Bhonagiri V."/>
            <person name="Zhang X."/>
            <person name="Suruliraj S."/>
            <person name="Warren W."/>
            <person name="Mitreva M."/>
            <person name="Mardis E.R."/>
            <person name="Wilson R.K."/>
        </authorList>
    </citation>
    <scope>NUCLEOTIDE SEQUENCE [LARGE SCALE GENOMIC DNA]</scope>
    <source>
        <strain evidence="1 2">F0235</strain>
    </source>
</reference>
<keyword evidence="2" id="KW-1185">Reference proteome</keyword>
<evidence type="ECO:0000313" key="2">
    <source>
        <dbReference type="Proteomes" id="UP000010445"/>
    </source>
</evidence>
<dbReference type="Proteomes" id="UP000010445">
    <property type="component" value="Unassembled WGS sequence"/>
</dbReference>
<proteinExistence type="predicted"/>
<gene>
    <name evidence="1" type="ORF">HMPREF9997_01893</name>
</gene>
<dbReference type="AlphaFoldDB" id="L1MDX3"/>
<accession>L1MDX3</accession>
<sequence length="41" mass="4419">MSGHAITPITVSQDAYMSLIFLLHLCSKASPKPKKHPLSAV</sequence>
<dbReference type="HOGENOM" id="CLU_3268672_0_0_11"/>
<organism evidence="1 2">
    <name type="scientific">Corynebacterium durum F0235</name>
    <dbReference type="NCBI Taxonomy" id="1035195"/>
    <lineage>
        <taxon>Bacteria</taxon>
        <taxon>Bacillati</taxon>
        <taxon>Actinomycetota</taxon>
        <taxon>Actinomycetes</taxon>
        <taxon>Mycobacteriales</taxon>
        <taxon>Corynebacteriaceae</taxon>
        <taxon>Corynebacterium</taxon>
    </lineage>
</organism>
<name>L1MDX3_9CORY</name>
<protein>
    <submittedName>
        <fullName evidence="1">Uncharacterized protein</fullName>
    </submittedName>
</protein>